<reference evidence="3" key="1">
    <citation type="submission" date="2016-09" db="EMBL/GenBank/DDBJ databases">
        <authorList>
            <person name="Greninger A.L."/>
            <person name="Jerome K.R."/>
            <person name="Mcnair B."/>
            <person name="Wallis C."/>
            <person name="Fang F."/>
        </authorList>
    </citation>
    <scope>NUCLEOTIDE SEQUENCE [LARGE SCALE GENOMIC DNA]</scope>
    <source>
        <strain evidence="3">M7</strain>
    </source>
</reference>
<accession>A0A1E3RVB0</accession>
<keyword evidence="3" id="KW-1185">Reference proteome</keyword>
<gene>
    <name evidence="2" type="ORF">BHQ17_11470</name>
</gene>
<proteinExistence type="predicted"/>
<dbReference type="Gene3D" id="3.40.50.150">
    <property type="entry name" value="Vaccinia Virus protein VP39"/>
    <property type="match status" value="1"/>
</dbReference>
<dbReference type="PANTHER" id="PTHR42912:SF85">
    <property type="entry name" value="METHYLTRANSFERASE TYPE 11"/>
    <property type="match status" value="1"/>
</dbReference>
<feature type="domain" description="Methyltransferase type 11" evidence="1">
    <location>
        <begin position="29"/>
        <end position="101"/>
    </location>
</feature>
<dbReference type="EMBL" id="MIGZ01000056">
    <property type="protein sequence ID" value="ODQ93866.1"/>
    <property type="molecule type" value="Genomic_DNA"/>
</dbReference>
<evidence type="ECO:0000313" key="2">
    <source>
        <dbReference type="EMBL" id="ODQ93866.1"/>
    </source>
</evidence>
<dbReference type="GO" id="GO:0008757">
    <property type="term" value="F:S-adenosylmethionine-dependent methyltransferase activity"/>
    <property type="evidence" value="ECO:0007669"/>
    <property type="project" value="InterPro"/>
</dbReference>
<evidence type="ECO:0000259" key="1">
    <source>
        <dbReference type="Pfam" id="PF08241"/>
    </source>
</evidence>
<dbReference type="SUPFAM" id="SSF53335">
    <property type="entry name" value="S-adenosyl-L-methionine-dependent methyltransferases"/>
    <property type="match status" value="1"/>
</dbReference>
<protein>
    <recommendedName>
        <fullName evidence="1">Methyltransferase type 11 domain-containing protein</fullName>
    </recommendedName>
</protein>
<dbReference type="InterPro" id="IPR013216">
    <property type="entry name" value="Methyltransf_11"/>
</dbReference>
<sequence length="181" mass="20690">MERHRLIGLWLAANGSLVDDANVLHFAPEPRLTELFRERARIYRSADLDPTHGDVVLNIEDIDLQDNSIDLVVCIHVLEHVDDRQALKEIHRILTPGGRAILMFPLVEGWQYTYADPAHTSAEARIKYYGQHDHVRMFGRDVRERIAEAGFDLSEFTAEEPDVARYGLTRGEKIFVATKSN</sequence>
<dbReference type="AlphaFoldDB" id="A0A1E3RVB0"/>
<dbReference type="CDD" id="cd02440">
    <property type="entry name" value="AdoMet_MTases"/>
    <property type="match status" value="1"/>
</dbReference>
<name>A0A1E3RVB0_9MYCO</name>
<dbReference type="InterPro" id="IPR050508">
    <property type="entry name" value="Methyltransf_Superfamily"/>
</dbReference>
<dbReference type="InterPro" id="IPR029063">
    <property type="entry name" value="SAM-dependent_MTases_sf"/>
</dbReference>
<organism evidence="2 3">
    <name type="scientific">Mycolicibacterium holsaticum</name>
    <dbReference type="NCBI Taxonomy" id="152142"/>
    <lineage>
        <taxon>Bacteria</taxon>
        <taxon>Bacillati</taxon>
        <taxon>Actinomycetota</taxon>
        <taxon>Actinomycetes</taxon>
        <taxon>Mycobacteriales</taxon>
        <taxon>Mycobacteriaceae</taxon>
        <taxon>Mycolicibacterium</taxon>
    </lineage>
</organism>
<comment type="caution">
    <text evidence="2">The sequence shown here is derived from an EMBL/GenBank/DDBJ whole genome shotgun (WGS) entry which is preliminary data.</text>
</comment>
<evidence type="ECO:0000313" key="3">
    <source>
        <dbReference type="Proteomes" id="UP000094243"/>
    </source>
</evidence>
<dbReference type="Pfam" id="PF08241">
    <property type="entry name" value="Methyltransf_11"/>
    <property type="match status" value="1"/>
</dbReference>
<dbReference type="PANTHER" id="PTHR42912">
    <property type="entry name" value="METHYLTRANSFERASE"/>
    <property type="match status" value="1"/>
</dbReference>
<dbReference type="Proteomes" id="UP000094243">
    <property type="component" value="Unassembled WGS sequence"/>
</dbReference>
<dbReference type="RefSeq" id="WP_069405326.1">
    <property type="nucleotide sequence ID" value="NZ_MIGZ01000056.1"/>
</dbReference>